<feature type="transmembrane region" description="Helical" evidence="9">
    <location>
        <begin position="129"/>
        <end position="151"/>
    </location>
</feature>
<feature type="transmembrane region" description="Helical" evidence="9">
    <location>
        <begin position="541"/>
        <end position="559"/>
    </location>
</feature>
<name>A0A139HGU5_9PEZI</name>
<evidence type="ECO:0000313" key="11">
    <source>
        <dbReference type="EMBL" id="KXT01612.1"/>
    </source>
</evidence>
<feature type="transmembrane region" description="Helical" evidence="9">
    <location>
        <begin position="461"/>
        <end position="482"/>
    </location>
</feature>
<feature type="transmembrane region" description="Helical" evidence="9">
    <location>
        <begin position="196"/>
        <end position="216"/>
    </location>
</feature>
<protein>
    <recommendedName>
        <fullName evidence="10">Major facilitator superfamily (MFS) profile domain-containing protein</fullName>
    </recommendedName>
</protein>
<keyword evidence="4" id="KW-0813">Transport</keyword>
<gene>
    <name evidence="11" type="ORF">AC578_8014</name>
</gene>
<feature type="transmembrane region" description="Helical" evidence="9">
    <location>
        <begin position="163"/>
        <end position="184"/>
    </location>
</feature>
<feature type="transmembrane region" description="Helical" evidence="9">
    <location>
        <begin position="78"/>
        <end position="97"/>
    </location>
</feature>
<feature type="transmembrane region" description="Helical" evidence="9">
    <location>
        <begin position="324"/>
        <end position="347"/>
    </location>
</feature>
<dbReference type="SUPFAM" id="SSF103473">
    <property type="entry name" value="MFS general substrate transporter"/>
    <property type="match status" value="1"/>
</dbReference>
<feature type="transmembrane region" description="Helical" evidence="9">
    <location>
        <begin position="21"/>
        <end position="41"/>
    </location>
</feature>
<dbReference type="NCBIfam" id="TIGR00879">
    <property type="entry name" value="SP"/>
    <property type="match status" value="1"/>
</dbReference>
<dbReference type="PROSITE" id="PS50850">
    <property type="entry name" value="MFS"/>
    <property type="match status" value="1"/>
</dbReference>
<evidence type="ECO:0000256" key="5">
    <source>
        <dbReference type="ARBA" id="ARBA00022692"/>
    </source>
</evidence>
<proteinExistence type="inferred from homology"/>
<dbReference type="InterPro" id="IPR036259">
    <property type="entry name" value="MFS_trans_sf"/>
</dbReference>
<dbReference type="InterPro" id="IPR005828">
    <property type="entry name" value="MFS_sugar_transport-like"/>
</dbReference>
<accession>A0A139HGU5</accession>
<dbReference type="EMBL" id="LFZN01000052">
    <property type="protein sequence ID" value="KXT01612.1"/>
    <property type="molecule type" value="Genomic_DNA"/>
</dbReference>
<dbReference type="PROSITE" id="PS00217">
    <property type="entry name" value="SUGAR_TRANSPORT_2"/>
    <property type="match status" value="1"/>
</dbReference>
<evidence type="ECO:0000256" key="3">
    <source>
        <dbReference type="ARBA" id="ARBA00010992"/>
    </source>
</evidence>
<dbReference type="PROSITE" id="PS00216">
    <property type="entry name" value="SUGAR_TRANSPORT_1"/>
    <property type="match status" value="2"/>
</dbReference>
<evidence type="ECO:0000256" key="4">
    <source>
        <dbReference type="ARBA" id="ARBA00022448"/>
    </source>
</evidence>
<keyword evidence="12" id="KW-1185">Reference proteome</keyword>
<keyword evidence="8 9" id="KW-0472">Membrane</keyword>
<evidence type="ECO:0000256" key="8">
    <source>
        <dbReference type="ARBA" id="ARBA00023136"/>
    </source>
</evidence>
<dbReference type="InterPro" id="IPR020846">
    <property type="entry name" value="MFS_dom"/>
</dbReference>
<dbReference type="Gene3D" id="3.40.50.1820">
    <property type="entry name" value="alpha/beta hydrolase"/>
    <property type="match status" value="1"/>
</dbReference>
<dbReference type="PROSITE" id="PS00122">
    <property type="entry name" value="CARBOXYLESTERASE_B_1"/>
    <property type="match status" value="1"/>
</dbReference>
<dbReference type="Proteomes" id="UP000070133">
    <property type="component" value="Unassembled WGS sequence"/>
</dbReference>
<evidence type="ECO:0000256" key="9">
    <source>
        <dbReference type="SAM" id="Phobius"/>
    </source>
</evidence>
<dbReference type="Pfam" id="PF00083">
    <property type="entry name" value="Sugar_tr"/>
    <property type="match status" value="1"/>
</dbReference>
<comment type="subcellular location">
    <subcellularLocation>
        <location evidence="1">Membrane</location>
        <topology evidence="1">Multi-pass membrane protein</topology>
    </subcellularLocation>
</comment>
<comment type="similarity">
    <text evidence="3">Belongs to the major facilitator superfamily. Sugar transporter (TC 2.A.1.1) family.</text>
</comment>
<organism evidence="11 12">
    <name type="scientific">Pseudocercospora eumusae</name>
    <dbReference type="NCBI Taxonomy" id="321146"/>
    <lineage>
        <taxon>Eukaryota</taxon>
        <taxon>Fungi</taxon>
        <taxon>Dikarya</taxon>
        <taxon>Ascomycota</taxon>
        <taxon>Pezizomycotina</taxon>
        <taxon>Dothideomycetes</taxon>
        <taxon>Dothideomycetidae</taxon>
        <taxon>Mycosphaerellales</taxon>
        <taxon>Mycosphaerellaceae</taxon>
        <taxon>Pseudocercospora</taxon>
    </lineage>
</organism>
<evidence type="ECO:0000256" key="2">
    <source>
        <dbReference type="ARBA" id="ARBA00005964"/>
    </source>
</evidence>
<dbReference type="GO" id="GO:0005351">
    <property type="term" value="F:carbohydrate:proton symporter activity"/>
    <property type="evidence" value="ECO:0007669"/>
    <property type="project" value="TreeGrafter"/>
</dbReference>
<evidence type="ECO:0000256" key="6">
    <source>
        <dbReference type="ARBA" id="ARBA00022801"/>
    </source>
</evidence>
<feature type="transmembrane region" description="Helical" evidence="9">
    <location>
        <begin position="104"/>
        <end position="123"/>
    </location>
</feature>
<dbReference type="SUPFAM" id="SSF53474">
    <property type="entry name" value="alpha/beta-Hydrolases"/>
    <property type="match status" value="1"/>
</dbReference>
<comment type="caution">
    <text evidence="11">The sequence shown here is derived from an EMBL/GenBank/DDBJ whole genome shotgun (WGS) entry which is preliminary data.</text>
</comment>
<evidence type="ECO:0000256" key="7">
    <source>
        <dbReference type="ARBA" id="ARBA00022989"/>
    </source>
</evidence>
<dbReference type="InterPro" id="IPR050360">
    <property type="entry name" value="MFS_Sugar_Transporters"/>
</dbReference>
<evidence type="ECO:0000259" key="10">
    <source>
        <dbReference type="PROSITE" id="PS50850"/>
    </source>
</evidence>
<evidence type="ECO:0000313" key="12">
    <source>
        <dbReference type="Proteomes" id="UP000070133"/>
    </source>
</evidence>
<dbReference type="AlphaFoldDB" id="A0A139HGU5"/>
<dbReference type="PANTHER" id="PTHR48022">
    <property type="entry name" value="PLASTIDIC GLUCOSE TRANSPORTER 4"/>
    <property type="match status" value="1"/>
</dbReference>
<dbReference type="InterPro" id="IPR003663">
    <property type="entry name" value="Sugar/inositol_transpt"/>
</dbReference>
<dbReference type="PRINTS" id="PR00171">
    <property type="entry name" value="SUGRTRNSPORT"/>
</dbReference>
<dbReference type="GO" id="GO:0016020">
    <property type="term" value="C:membrane"/>
    <property type="evidence" value="ECO:0007669"/>
    <property type="project" value="UniProtKB-SubCell"/>
</dbReference>
<keyword evidence="5 9" id="KW-0812">Transmembrane</keyword>
<feature type="transmembrane region" description="Helical" evidence="9">
    <location>
        <begin position="359"/>
        <end position="379"/>
    </location>
</feature>
<comment type="similarity">
    <text evidence="2">Belongs to the type-B carboxylesterase/lipase family.</text>
</comment>
<feature type="domain" description="Major facilitator superfamily (MFS) profile" evidence="10">
    <location>
        <begin position="28"/>
        <end position="486"/>
    </location>
</feature>
<dbReference type="InterPro" id="IPR005829">
    <property type="entry name" value="Sugar_transporter_CS"/>
</dbReference>
<feature type="transmembrane region" description="Helical" evidence="9">
    <location>
        <begin position="391"/>
        <end position="417"/>
    </location>
</feature>
<dbReference type="Pfam" id="PF00135">
    <property type="entry name" value="COesterase"/>
    <property type="match status" value="1"/>
</dbReference>
<dbReference type="InterPro" id="IPR002018">
    <property type="entry name" value="CarbesteraseB"/>
</dbReference>
<feature type="transmembrane region" description="Helical" evidence="9">
    <location>
        <begin position="290"/>
        <end position="312"/>
    </location>
</feature>
<dbReference type="FunFam" id="1.20.1250.20:FF:000026">
    <property type="entry name" value="MFS quinate transporter QutD"/>
    <property type="match status" value="1"/>
</dbReference>
<dbReference type="GO" id="GO:0016787">
    <property type="term" value="F:hydrolase activity"/>
    <property type="evidence" value="ECO:0007669"/>
    <property type="project" value="UniProtKB-KW"/>
</dbReference>
<dbReference type="InterPro" id="IPR019826">
    <property type="entry name" value="Carboxylesterase_B_AS"/>
</dbReference>
<evidence type="ECO:0000256" key="1">
    <source>
        <dbReference type="ARBA" id="ARBA00004141"/>
    </source>
</evidence>
<feature type="transmembrane region" description="Helical" evidence="9">
    <location>
        <begin position="429"/>
        <end position="449"/>
    </location>
</feature>
<reference evidence="11 12" key="1">
    <citation type="submission" date="2015-07" db="EMBL/GenBank/DDBJ databases">
        <title>Comparative genomics of the Sigatoka disease complex on banana suggests a link between parallel evolutionary changes in Pseudocercospora fijiensis and Pseudocercospora eumusae and increased virulence on the banana host.</title>
        <authorList>
            <person name="Chang T.-C."/>
            <person name="Salvucci A."/>
            <person name="Crous P.W."/>
            <person name="Stergiopoulos I."/>
        </authorList>
    </citation>
    <scope>NUCLEOTIDE SEQUENCE [LARGE SCALE GENOMIC DNA]</scope>
    <source>
        <strain evidence="11 12">CBS 114824</strain>
    </source>
</reference>
<dbReference type="Gene3D" id="1.20.1250.20">
    <property type="entry name" value="MFS general substrate transporter like domains"/>
    <property type="match status" value="1"/>
</dbReference>
<dbReference type="OrthoDB" id="508119at2759"/>
<keyword evidence="6" id="KW-0378">Hydrolase</keyword>
<sequence length="1104" mass="119619">MGIIERIVRNEAVKNDPKEIYNWRVFVVCASACFGGMLFGMDTGIIGGVLKLDPFRARYHLPKASENKTLSANLEANIVSTLQAGCFLGAILAGYVADKLGRRIGMMIAALFAIVGSVMQASAEGHFPVLYIGRFIAGVGVGAASMITPLYTSENAPRAIRGALTGMYQFFIVTGVCIAFWINYGMFLHSSGTVQYVVPLALQALPAIILLFAMFLGKETPRWLAKQDRWDEAATVLSRVRNLPQSHPYVQDELQDMSTQLEYERRLIAGSGLWDLLKEMFTIPGNRKRALITIGLMICQQMTGTNAINYYAPQIFSNLGLNGTASSLFATGIYGVLKMVGCALFLALAADSLGRRRSLLWTSIAQGLCMYYIGIYIRIEPPKPGDPVPPAGYVAIVAIYLFAVFFQFGWGPVCWIYVSEIPTARLRALNVSLGAATQWLFNFVVARATPNMIATVGKGGYGAYFIYGSFCFCMFIFTWFLIPETKGISLEKMDELFGAVPDGKMFDEEGGRSYSTSAEKGGNVDIQQVDKKAYRLKIKMLLLLLPTLALITHALAVPLEQRQSGTSSPQVTIPNGTVVGFLSDGVESFSSIPFAQAPVGNLRLRPPQPLAESFGTIQAVEPAPACPQFAFQVDELNLDNLAADIVSDILGELIQSPIGQSAIHQDEDCLFITVQRPAGTTSDSALPVAFWIYGGGFEAGWSAMYDGTNLVKQSIALDTPVIYVAVGYRVNGFGFLAGQELAAEGSTNLGLRDQRLGLQWVAENIAAFGGDPDKVTIWGESAGAISAMDHTVINGGDHTYNGKALFRAAIMNSGSVIPAEDVSTAKAQAIYDQVVASSSCAGSSDSLTCLRGLSYADFLRAVSSVPGIFSYRSLDLSYLPRPDPGDSFFSQSPEVSVANGTLFALVQSNITTNDELVEYLASYFPSNPDAVVDVTGLAAEYEDQILLGQPAGSPFRTGALNSIYPQFKRLAAILGDITFTLTRRSYLNAITNAGLPAWSYLSTFLYGTPVLGTFHVTDAFLGYFLNANVSLQARTFQTYFISFVNSLDPNDISTAWPLIDWPQWSNASAQLLNVEALENSLLADDFRSGAYHYLETVGVSAFRV</sequence>
<dbReference type="InterPro" id="IPR029058">
    <property type="entry name" value="AB_hydrolase_fold"/>
</dbReference>
<dbReference type="PANTHER" id="PTHR48022:SF21">
    <property type="entry name" value="QUINATE TRANSPORTER, PUTATIVE (AFU_ORTHOLOGUE AFUA_6G06960)-RELATED"/>
    <property type="match status" value="1"/>
</dbReference>
<keyword evidence="7 9" id="KW-1133">Transmembrane helix</keyword>